<keyword evidence="2" id="KW-1185">Reference proteome</keyword>
<accession>A0A9Q3EKZ2</accession>
<protein>
    <submittedName>
        <fullName evidence="1">Uncharacterized protein</fullName>
    </submittedName>
</protein>
<dbReference type="EMBL" id="AVOT02030335">
    <property type="protein sequence ID" value="MBW0523503.1"/>
    <property type="molecule type" value="Genomic_DNA"/>
</dbReference>
<gene>
    <name evidence="1" type="ORF">O181_063218</name>
</gene>
<dbReference type="AlphaFoldDB" id="A0A9Q3EKZ2"/>
<proteinExistence type="predicted"/>
<dbReference type="Proteomes" id="UP000765509">
    <property type="component" value="Unassembled WGS sequence"/>
</dbReference>
<sequence>MNYQQIIKKEEAQASKLFAVKVDSFSNLIDSIQKALWQDSHHRSIVQDLSKGESLKDYSHDSSCQLLLFKDWVVVPNDPTIQLSMLQKRHDYPLARHPGQGKTLKLVLNYSIYQGLCLILSTVFKKQEY</sequence>
<reference evidence="1" key="1">
    <citation type="submission" date="2021-03" db="EMBL/GenBank/DDBJ databases">
        <title>Draft genome sequence of rust myrtle Austropuccinia psidii MF-1, a brazilian biotype.</title>
        <authorList>
            <person name="Quecine M.C."/>
            <person name="Pachon D.M.R."/>
            <person name="Bonatelli M.L."/>
            <person name="Correr F.H."/>
            <person name="Franceschini L.M."/>
            <person name="Leite T.F."/>
            <person name="Margarido G.R.A."/>
            <person name="Almeida C.A."/>
            <person name="Ferrarezi J.A."/>
            <person name="Labate C.A."/>
        </authorList>
    </citation>
    <scope>NUCLEOTIDE SEQUENCE</scope>
    <source>
        <strain evidence="1">MF-1</strain>
    </source>
</reference>
<name>A0A9Q3EKZ2_9BASI</name>
<evidence type="ECO:0000313" key="1">
    <source>
        <dbReference type="EMBL" id="MBW0523503.1"/>
    </source>
</evidence>
<comment type="caution">
    <text evidence="1">The sequence shown here is derived from an EMBL/GenBank/DDBJ whole genome shotgun (WGS) entry which is preliminary data.</text>
</comment>
<organism evidence="1 2">
    <name type="scientific">Austropuccinia psidii MF-1</name>
    <dbReference type="NCBI Taxonomy" id="1389203"/>
    <lineage>
        <taxon>Eukaryota</taxon>
        <taxon>Fungi</taxon>
        <taxon>Dikarya</taxon>
        <taxon>Basidiomycota</taxon>
        <taxon>Pucciniomycotina</taxon>
        <taxon>Pucciniomycetes</taxon>
        <taxon>Pucciniales</taxon>
        <taxon>Sphaerophragmiaceae</taxon>
        <taxon>Austropuccinia</taxon>
    </lineage>
</organism>
<evidence type="ECO:0000313" key="2">
    <source>
        <dbReference type="Proteomes" id="UP000765509"/>
    </source>
</evidence>
<dbReference type="OrthoDB" id="4499277at2759"/>